<evidence type="ECO:0000259" key="3">
    <source>
        <dbReference type="Pfam" id="PF07583"/>
    </source>
</evidence>
<feature type="domain" description="Cytochrome C Planctomycete-type" evidence="5">
    <location>
        <begin position="58"/>
        <end position="120"/>
    </location>
</feature>
<evidence type="ECO:0000256" key="2">
    <source>
        <dbReference type="SAM" id="SignalP"/>
    </source>
</evidence>
<accession>A0ABT8L8M2</accession>
<dbReference type="SUPFAM" id="SSF49899">
    <property type="entry name" value="Concanavalin A-like lectins/glucanases"/>
    <property type="match status" value="1"/>
</dbReference>
<proteinExistence type="predicted"/>
<dbReference type="InterPro" id="IPR011444">
    <property type="entry name" value="DUF1549"/>
</dbReference>
<keyword evidence="1" id="KW-0175">Coiled coil</keyword>
<feature type="chain" id="PRO_5045880741" evidence="2">
    <location>
        <begin position="25"/>
        <end position="1084"/>
    </location>
</feature>
<feature type="signal peptide" evidence="2">
    <location>
        <begin position="1"/>
        <end position="24"/>
    </location>
</feature>
<dbReference type="EMBL" id="JAUJEB010000003">
    <property type="protein sequence ID" value="MDN5213347.1"/>
    <property type="molecule type" value="Genomic_DNA"/>
</dbReference>
<feature type="domain" description="DUF1549" evidence="3">
    <location>
        <begin position="171"/>
        <end position="376"/>
    </location>
</feature>
<keyword evidence="2" id="KW-0732">Signal</keyword>
<evidence type="ECO:0000313" key="6">
    <source>
        <dbReference type="EMBL" id="MDN5213347.1"/>
    </source>
</evidence>
<dbReference type="InterPro" id="IPR022655">
    <property type="entry name" value="DUF1553"/>
</dbReference>
<gene>
    <name evidence="6" type="ORF">QQ020_14855</name>
</gene>
<feature type="coiled-coil region" evidence="1">
    <location>
        <begin position="396"/>
        <end position="423"/>
    </location>
</feature>
<evidence type="ECO:0000259" key="4">
    <source>
        <dbReference type="Pfam" id="PF07587"/>
    </source>
</evidence>
<dbReference type="PANTHER" id="PTHR35889">
    <property type="entry name" value="CYCLOINULO-OLIGOSACCHARIDE FRUCTANOTRANSFERASE-RELATED"/>
    <property type="match status" value="1"/>
</dbReference>
<dbReference type="Pfam" id="PF07587">
    <property type="entry name" value="PSD1"/>
    <property type="match status" value="1"/>
</dbReference>
<dbReference type="Proteomes" id="UP001172083">
    <property type="component" value="Unassembled WGS sequence"/>
</dbReference>
<dbReference type="PANTHER" id="PTHR35889:SF3">
    <property type="entry name" value="F-BOX DOMAIN-CONTAINING PROTEIN"/>
    <property type="match status" value="1"/>
</dbReference>
<comment type="caution">
    <text evidence="6">The sequence shown here is derived from an EMBL/GenBank/DDBJ whole genome shotgun (WGS) entry which is preliminary data.</text>
</comment>
<sequence>MMNRSLRKKWYQFTLCMASLALWACNTQLPEEVAKEYKKLPTALDFNIHVKPILSDKCFLCHGPDKAKQQADLQLDVAEAAYGELPNNPGKVAIRPGKIGKSEVFHRIISDDPEFIMPTPESNLTLTTYEKAVLTKWIEDGAEYKPHWAFLKPEEKKVPEIETTDWTRNTIDNFVIKKLEKEKLTPSKEASKELLLRRVSFDLTGLPPTAAETAAFLKDDSEDAYEKQVDRLLASAHYGEKMAIDWMDLARYSDTHGYQVDRYRDVSPWRDWVIRSFNENMAYDQFIEWQLAGDLLPNASREQILATTFNRLHPQNLEGGIVDEEFRVEYVVERASLVGQGFMGLTVACSRCHDHKYDPISQKNFYELYSFFNNVNETGQIPWEMSMPVPNLQLPTDEQQEIIAFLEKVVNEEEDEARKITEEEKLTADKWIDEERYKSISATLPTRGLLGRFALNGNLRNSLDPSEKGKMDRPYSNKEVPDYVEGHEGKGLFMNGEAWFEMEEFGIFQRKDPFSIGVWVNIPKDLSEGVIFHKNKGTMLHAYRGYHLYLKDGKLELMLSHTWPDNAIMERSIAKIPKDEWVHVMLTYDGSSKASGAKIYMNGRELETEIVIDNLYKDIIFFDYEDQIYPEPIEPGLHVGARWRGVGLKNAKVDDVLIYDKTLTGIEVLQIADPKSLRSLLSLSPDQLSDVQKGLFKNYYLAVNSQPAKASQKQLIDARSRLFAQQEEVQEIMVMKEMQKPRQAYLLERGQYDAYGEEVFPDVPESILPWKADLPKNRLGLARWLTDPDHPLTARVAVNRYWQNYFGQGLVRTTEDFGNQGELPSHPELLDWLALEFIRSGWDVKALQKLIVMSATYRQSSYAHRELLEKDPANVLLARGPKVRLTSEMMRDNALAASGLLNRQVGGPSVKPYQPPGLWKMNGGKYVQDIGDKLYRRSLYTIWKRTVPHPTLSTFDQPERTECTVRRQKTNTPLQALVLLNDPTYLETAKVIGENITRDGSSKESIASAYKRITGRKPETKELDILKDLQASEYEVFKSKKGKAKGWLEAGAYRVDRSLDSNLVAANAVVASVIINSDASITKR</sequence>
<feature type="domain" description="DUF1553" evidence="4">
    <location>
        <begin position="777"/>
        <end position="1028"/>
    </location>
</feature>
<reference evidence="6" key="1">
    <citation type="submission" date="2023-06" db="EMBL/GenBank/DDBJ databases">
        <title>Genomic of Agaribacillus aureum.</title>
        <authorList>
            <person name="Wang G."/>
        </authorList>
    </citation>
    <scope>NUCLEOTIDE SEQUENCE</scope>
    <source>
        <strain evidence="6">BMA12</strain>
    </source>
</reference>
<protein>
    <submittedName>
        <fullName evidence="6">DUF1553 domain-containing protein</fullName>
    </submittedName>
</protein>
<organism evidence="6 7">
    <name type="scientific">Agaribacillus aureus</name>
    <dbReference type="NCBI Taxonomy" id="3051825"/>
    <lineage>
        <taxon>Bacteria</taxon>
        <taxon>Pseudomonadati</taxon>
        <taxon>Bacteroidota</taxon>
        <taxon>Cytophagia</taxon>
        <taxon>Cytophagales</taxon>
        <taxon>Splendidivirgaceae</taxon>
        <taxon>Agaribacillus</taxon>
    </lineage>
</organism>
<dbReference type="Pfam" id="PF07635">
    <property type="entry name" value="PSCyt1"/>
    <property type="match status" value="1"/>
</dbReference>
<evidence type="ECO:0000313" key="7">
    <source>
        <dbReference type="Proteomes" id="UP001172083"/>
    </source>
</evidence>
<dbReference type="Pfam" id="PF13385">
    <property type="entry name" value="Laminin_G_3"/>
    <property type="match status" value="1"/>
</dbReference>
<evidence type="ECO:0000259" key="5">
    <source>
        <dbReference type="Pfam" id="PF07635"/>
    </source>
</evidence>
<dbReference type="RefSeq" id="WP_346758687.1">
    <property type="nucleotide sequence ID" value="NZ_JAUJEB010000003.1"/>
</dbReference>
<dbReference type="Pfam" id="PF07583">
    <property type="entry name" value="PSCyt2"/>
    <property type="match status" value="1"/>
</dbReference>
<dbReference type="InterPro" id="IPR013320">
    <property type="entry name" value="ConA-like_dom_sf"/>
</dbReference>
<dbReference type="InterPro" id="IPR011429">
    <property type="entry name" value="Cyt_c_Planctomycete-type"/>
</dbReference>
<keyword evidence="7" id="KW-1185">Reference proteome</keyword>
<dbReference type="Gene3D" id="2.60.120.200">
    <property type="match status" value="1"/>
</dbReference>
<name>A0ABT8L8M2_9BACT</name>
<evidence type="ECO:0000256" key="1">
    <source>
        <dbReference type="SAM" id="Coils"/>
    </source>
</evidence>